<dbReference type="STRING" id="211165.GCA_000317285_00244"/>
<evidence type="ECO:0000313" key="10">
    <source>
        <dbReference type="EMBL" id="RUR83721.1"/>
    </source>
</evidence>
<dbReference type="PROSITE" id="PS50110">
    <property type="entry name" value="RESPONSE_REGULATORY"/>
    <property type="match status" value="1"/>
</dbReference>
<dbReference type="OrthoDB" id="455826at2"/>
<dbReference type="NCBIfam" id="NF041734">
    <property type="entry name" value="resp_reg_RppA"/>
    <property type="match status" value="1"/>
</dbReference>
<dbReference type="InterPro" id="IPR001789">
    <property type="entry name" value="Sig_transdc_resp-reg_receiver"/>
</dbReference>
<dbReference type="PROSITE" id="PS51755">
    <property type="entry name" value="OMPR_PHOB"/>
    <property type="match status" value="1"/>
</dbReference>
<dbReference type="EMBL" id="RSCJ01000006">
    <property type="protein sequence ID" value="RUR83721.1"/>
    <property type="molecule type" value="Genomic_DNA"/>
</dbReference>
<dbReference type="InterPro" id="IPR001867">
    <property type="entry name" value="OmpR/PhoB-type_DNA-bd"/>
</dbReference>
<dbReference type="Proteomes" id="UP000268857">
    <property type="component" value="Unassembled WGS sequence"/>
</dbReference>
<evidence type="ECO:0000259" key="8">
    <source>
        <dbReference type="PROSITE" id="PS50110"/>
    </source>
</evidence>
<sequence length="237" mass="27033">MKVLLVEDEPDLGASIQRKLNQERYIVDWILDGDEAWTCLESHWTEYTLAIFDWLLPGISGLELCKRLRVRGNCLPVLMLTAKDSMKDKVAGLDAGADDYLVKPFGMAELLARLRALQRRSPHFQSPQLQVGNLILDYSNFTFACEYPNGDKRVISLTKKEFHLLEYFMKRPNTLVTRDQLLNHLYTFSAERVSNVVAAQIRLLRRKLSESGCDSLIETVPSMGYRFNPSNADSTVS</sequence>
<proteinExistence type="predicted"/>
<dbReference type="InterPro" id="IPR011006">
    <property type="entry name" value="CheY-like_superfamily"/>
</dbReference>
<evidence type="ECO:0000259" key="9">
    <source>
        <dbReference type="PROSITE" id="PS51755"/>
    </source>
</evidence>
<keyword evidence="2" id="KW-0902">Two-component regulatory system</keyword>
<comment type="caution">
    <text evidence="10">The sequence shown here is derived from an EMBL/GenBank/DDBJ whole genome shotgun (WGS) entry which is preliminary data.</text>
</comment>
<dbReference type="CDD" id="cd19935">
    <property type="entry name" value="REC_OmpR_CusR-like"/>
    <property type="match status" value="1"/>
</dbReference>
<dbReference type="Gene3D" id="6.10.250.690">
    <property type="match status" value="1"/>
</dbReference>
<dbReference type="GO" id="GO:0032993">
    <property type="term" value="C:protein-DNA complex"/>
    <property type="evidence" value="ECO:0007669"/>
    <property type="project" value="TreeGrafter"/>
</dbReference>
<evidence type="ECO:0000313" key="11">
    <source>
        <dbReference type="Proteomes" id="UP000268857"/>
    </source>
</evidence>
<dbReference type="SUPFAM" id="SSF46894">
    <property type="entry name" value="C-terminal effector domain of the bipartite response regulators"/>
    <property type="match status" value="1"/>
</dbReference>
<keyword evidence="4 7" id="KW-0238">DNA-binding</keyword>
<accession>A0A3S0YFS1</accession>
<keyword evidence="1 6" id="KW-0597">Phosphoprotein</keyword>
<dbReference type="CDD" id="cd00383">
    <property type="entry name" value="trans_reg_C"/>
    <property type="match status" value="1"/>
</dbReference>
<gene>
    <name evidence="10" type="ORF">PCC6912_19640</name>
</gene>
<dbReference type="FunFam" id="3.40.50.2300:FF:000002">
    <property type="entry name" value="DNA-binding response regulator PhoP"/>
    <property type="match status" value="1"/>
</dbReference>
<evidence type="ECO:0000256" key="3">
    <source>
        <dbReference type="ARBA" id="ARBA00023015"/>
    </source>
</evidence>
<feature type="modified residue" description="4-aspartylphosphate" evidence="6">
    <location>
        <position position="53"/>
    </location>
</feature>
<dbReference type="InterPro" id="IPR049767">
    <property type="entry name" value="RppA"/>
</dbReference>
<feature type="domain" description="OmpR/PhoB-type" evidence="9">
    <location>
        <begin position="126"/>
        <end position="229"/>
    </location>
</feature>
<keyword evidence="3" id="KW-0805">Transcription regulation</keyword>
<evidence type="ECO:0000256" key="4">
    <source>
        <dbReference type="ARBA" id="ARBA00023125"/>
    </source>
</evidence>
<dbReference type="InterPro" id="IPR036388">
    <property type="entry name" value="WH-like_DNA-bd_sf"/>
</dbReference>
<reference evidence="10 11" key="1">
    <citation type="journal article" date="2019" name="Genome Biol. Evol.">
        <title>Day and night: Metabolic profiles and evolutionary relationships of six axenic non-marine cyanobacteria.</title>
        <authorList>
            <person name="Will S.E."/>
            <person name="Henke P."/>
            <person name="Boedeker C."/>
            <person name="Huang S."/>
            <person name="Brinkmann H."/>
            <person name="Rohde M."/>
            <person name="Jarek M."/>
            <person name="Friedl T."/>
            <person name="Seufert S."/>
            <person name="Schumacher M."/>
            <person name="Overmann J."/>
            <person name="Neumann-Schaal M."/>
            <person name="Petersen J."/>
        </authorList>
    </citation>
    <scope>NUCLEOTIDE SEQUENCE [LARGE SCALE GENOMIC DNA]</scope>
    <source>
        <strain evidence="10 11">PCC 6912</strain>
    </source>
</reference>
<name>A0A3S0YFS1_CHLFR</name>
<evidence type="ECO:0000256" key="5">
    <source>
        <dbReference type="ARBA" id="ARBA00023163"/>
    </source>
</evidence>
<dbReference type="PANTHER" id="PTHR48111:SF5">
    <property type="entry name" value="RESPONSE REGULATOR RPPA"/>
    <property type="match status" value="1"/>
</dbReference>
<evidence type="ECO:0000256" key="2">
    <source>
        <dbReference type="ARBA" id="ARBA00023012"/>
    </source>
</evidence>
<dbReference type="PANTHER" id="PTHR48111">
    <property type="entry name" value="REGULATOR OF RPOS"/>
    <property type="match status" value="1"/>
</dbReference>
<dbReference type="SUPFAM" id="SSF52172">
    <property type="entry name" value="CheY-like"/>
    <property type="match status" value="1"/>
</dbReference>
<dbReference type="InterPro" id="IPR016032">
    <property type="entry name" value="Sig_transdc_resp-reg_C-effctor"/>
</dbReference>
<dbReference type="SMART" id="SM00448">
    <property type="entry name" value="REC"/>
    <property type="match status" value="1"/>
</dbReference>
<dbReference type="AlphaFoldDB" id="A0A3S0YFS1"/>
<dbReference type="GO" id="GO:0006355">
    <property type="term" value="P:regulation of DNA-templated transcription"/>
    <property type="evidence" value="ECO:0007669"/>
    <property type="project" value="InterPro"/>
</dbReference>
<keyword evidence="11" id="KW-1185">Reference proteome</keyword>
<protein>
    <submittedName>
        <fullName evidence="10">DNA-binding response regulator</fullName>
    </submittedName>
</protein>
<keyword evidence="5" id="KW-0804">Transcription</keyword>
<dbReference type="Pfam" id="PF00486">
    <property type="entry name" value="Trans_reg_C"/>
    <property type="match status" value="1"/>
</dbReference>
<dbReference type="Gene3D" id="1.10.10.10">
    <property type="entry name" value="Winged helix-like DNA-binding domain superfamily/Winged helix DNA-binding domain"/>
    <property type="match status" value="1"/>
</dbReference>
<evidence type="ECO:0000256" key="6">
    <source>
        <dbReference type="PROSITE-ProRule" id="PRU00169"/>
    </source>
</evidence>
<dbReference type="GO" id="GO:0000976">
    <property type="term" value="F:transcription cis-regulatory region binding"/>
    <property type="evidence" value="ECO:0007669"/>
    <property type="project" value="TreeGrafter"/>
</dbReference>
<feature type="DNA-binding region" description="OmpR/PhoB-type" evidence="7">
    <location>
        <begin position="126"/>
        <end position="229"/>
    </location>
</feature>
<dbReference type="GO" id="GO:0005829">
    <property type="term" value="C:cytosol"/>
    <property type="evidence" value="ECO:0007669"/>
    <property type="project" value="TreeGrafter"/>
</dbReference>
<dbReference type="Gene3D" id="3.40.50.2300">
    <property type="match status" value="1"/>
</dbReference>
<evidence type="ECO:0000256" key="7">
    <source>
        <dbReference type="PROSITE-ProRule" id="PRU01091"/>
    </source>
</evidence>
<dbReference type="RefSeq" id="WP_026087664.1">
    <property type="nucleotide sequence ID" value="NZ_AJLN01000017.1"/>
</dbReference>
<dbReference type="Pfam" id="PF00072">
    <property type="entry name" value="Response_reg"/>
    <property type="match status" value="1"/>
</dbReference>
<evidence type="ECO:0000256" key="1">
    <source>
        <dbReference type="ARBA" id="ARBA00022553"/>
    </source>
</evidence>
<feature type="domain" description="Response regulatory" evidence="8">
    <location>
        <begin position="2"/>
        <end position="118"/>
    </location>
</feature>
<dbReference type="SMART" id="SM00862">
    <property type="entry name" value="Trans_reg_C"/>
    <property type="match status" value="1"/>
</dbReference>
<dbReference type="InterPro" id="IPR039420">
    <property type="entry name" value="WalR-like"/>
</dbReference>
<dbReference type="GO" id="GO:0000156">
    <property type="term" value="F:phosphorelay response regulator activity"/>
    <property type="evidence" value="ECO:0007669"/>
    <property type="project" value="TreeGrafter"/>
</dbReference>
<organism evidence="10 11">
    <name type="scientific">Chlorogloeopsis fritschii PCC 6912</name>
    <dbReference type="NCBI Taxonomy" id="211165"/>
    <lineage>
        <taxon>Bacteria</taxon>
        <taxon>Bacillati</taxon>
        <taxon>Cyanobacteriota</taxon>
        <taxon>Cyanophyceae</taxon>
        <taxon>Nostocales</taxon>
        <taxon>Chlorogloeopsidaceae</taxon>
        <taxon>Chlorogloeopsis</taxon>
    </lineage>
</organism>